<dbReference type="PANTHER" id="PTHR45669">
    <property type="entry name" value="GLUTAREDOXIN DOMAIN-CONTAINING CYSTEINE-RICH PROTEIN CG12206-RELATED"/>
    <property type="match status" value="1"/>
</dbReference>
<feature type="compositionally biased region" description="Polar residues" evidence="1">
    <location>
        <begin position="100"/>
        <end position="121"/>
    </location>
</feature>
<feature type="region of interest" description="Disordered" evidence="1">
    <location>
        <begin position="88"/>
        <end position="148"/>
    </location>
</feature>
<dbReference type="PROSITE" id="PS51354">
    <property type="entry name" value="GLUTAREDOXIN_2"/>
    <property type="match status" value="1"/>
</dbReference>
<dbReference type="CDD" id="cd03031">
    <property type="entry name" value="GRX_GRX_like"/>
    <property type="match status" value="1"/>
</dbReference>
<evidence type="ECO:0000259" key="2">
    <source>
        <dbReference type="Pfam" id="PF00462"/>
    </source>
</evidence>
<dbReference type="Pfam" id="PF00462">
    <property type="entry name" value="Glutaredoxin"/>
    <property type="match status" value="1"/>
</dbReference>
<dbReference type="SUPFAM" id="SSF52833">
    <property type="entry name" value="Thioredoxin-like"/>
    <property type="match status" value="1"/>
</dbReference>
<evidence type="ECO:0000313" key="4">
    <source>
        <dbReference type="Proteomes" id="UP001279734"/>
    </source>
</evidence>
<feature type="compositionally biased region" description="Basic and acidic residues" evidence="1">
    <location>
        <begin position="122"/>
        <end position="143"/>
    </location>
</feature>
<name>A0AAD3XKP2_NEPGR</name>
<dbReference type="Proteomes" id="UP001279734">
    <property type="component" value="Unassembled WGS sequence"/>
</dbReference>
<feature type="domain" description="Glutaredoxin" evidence="2">
    <location>
        <begin position="235"/>
        <end position="301"/>
    </location>
</feature>
<reference evidence="3" key="1">
    <citation type="submission" date="2023-05" db="EMBL/GenBank/DDBJ databases">
        <title>Nepenthes gracilis genome sequencing.</title>
        <authorList>
            <person name="Fukushima K."/>
        </authorList>
    </citation>
    <scope>NUCLEOTIDE SEQUENCE</scope>
    <source>
        <strain evidence="3">SING2019-196</strain>
    </source>
</reference>
<gene>
    <name evidence="3" type="ORF">Nepgr_009716</name>
</gene>
<dbReference type="InterPro" id="IPR036249">
    <property type="entry name" value="Thioredoxin-like_sf"/>
</dbReference>
<accession>A0AAD3XKP2</accession>
<keyword evidence="4" id="KW-1185">Reference proteome</keyword>
<dbReference type="Pfam" id="PF23733">
    <property type="entry name" value="GRXCR1-2_C"/>
    <property type="match status" value="1"/>
</dbReference>
<dbReference type="InterPro" id="IPR002109">
    <property type="entry name" value="Glutaredoxin"/>
</dbReference>
<dbReference type="Gene3D" id="3.40.30.10">
    <property type="entry name" value="Glutaredoxin"/>
    <property type="match status" value="1"/>
</dbReference>
<comment type="caution">
    <text evidence="3">The sequence shown here is derived from an EMBL/GenBank/DDBJ whole genome shotgun (WGS) entry which is preliminary data.</text>
</comment>
<dbReference type="PANTHER" id="PTHR45669:SF14">
    <property type="entry name" value="EMB|CAB81925.1-RELATED"/>
    <property type="match status" value="1"/>
</dbReference>
<dbReference type="EMBL" id="BSYO01000007">
    <property type="protein sequence ID" value="GMH07876.1"/>
    <property type="molecule type" value="Genomic_DNA"/>
</dbReference>
<organism evidence="3 4">
    <name type="scientific">Nepenthes gracilis</name>
    <name type="common">Slender pitcher plant</name>
    <dbReference type="NCBI Taxonomy" id="150966"/>
    <lineage>
        <taxon>Eukaryota</taxon>
        <taxon>Viridiplantae</taxon>
        <taxon>Streptophyta</taxon>
        <taxon>Embryophyta</taxon>
        <taxon>Tracheophyta</taxon>
        <taxon>Spermatophyta</taxon>
        <taxon>Magnoliopsida</taxon>
        <taxon>eudicotyledons</taxon>
        <taxon>Gunneridae</taxon>
        <taxon>Pentapetalae</taxon>
        <taxon>Caryophyllales</taxon>
        <taxon>Nepenthaceae</taxon>
        <taxon>Nepenthes</taxon>
    </lineage>
</organism>
<evidence type="ECO:0000256" key="1">
    <source>
        <dbReference type="SAM" id="MobiDB-lite"/>
    </source>
</evidence>
<proteinExistence type="predicted"/>
<dbReference type="AlphaFoldDB" id="A0AAD3XKP2"/>
<sequence>MKGVKGKIVKRLKSIKAIDSMKPDRFLQVTALDGFIENFPLKYRPKPQNGSTLKGQDSRKIDSRCLVTQEAEIIDVSEIVKGHEDDEFNFEDDMDDKENISPSTSKVPVASDSNISENSGPSERKSGQIESRDWFSESKEGDSPKQMPLTEIDISSFRLPDMDSCTLFDPNLIAAFQQAVEDYIRAHETQLKLRSSNQVFQVKEESQLGSPKFEVFPNPLSDFEQRCPPGGMESVILYTTSLRGIRKTFEDCHRIRFLLESFRLIFHERDISIHLEYREELWKTMNEKLVPPRLFIKGRYIGGPEEVLGLHEQGRLRPLFEGIPIDRSNGPCEGCHGVRFIVCFNCNGSRKVFDDDERQSRCSECNENGLKICPLCC</sequence>
<evidence type="ECO:0000313" key="3">
    <source>
        <dbReference type="EMBL" id="GMH07876.1"/>
    </source>
</evidence>
<protein>
    <recommendedName>
        <fullName evidence="2">Glutaredoxin domain-containing protein</fullName>
    </recommendedName>
</protein>